<evidence type="ECO:0000256" key="2">
    <source>
        <dbReference type="ARBA" id="ARBA00022737"/>
    </source>
</evidence>
<dbReference type="InterPro" id="IPR028994">
    <property type="entry name" value="Integrin_alpha_N"/>
</dbReference>
<evidence type="ECO:0000256" key="1">
    <source>
        <dbReference type="ARBA" id="ARBA00022729"/>
    </source>
</evidence>
<protein>
    <recommendedName>
        <fullName evidence="7">FG-GAP repeat protein</fullName>
    </recommendedName>
</protein>
<keyword evidence="2" id="KW-0677">Repeat</keyword>
<dbReference type="SMART" id="SM00191">
    <property type="entry name" value="Int_alpha"/>
    <property type="match status" value="4"/>
</dbReference>
<dbReference type="Gene3D" id="2.130.10.130">
    <property type="entry name" value="Integrin alpha, N-terminal"/>
    <property type="match status" value="2"/>
</dbReference>
<dbReference type="Pfam" id="PF14312">
    <property type="entry name" value="FG-GAP_2"/>
    <property type="match status" value="1"/>
</dbReference>
<evidence type="ECO:0000313" key="6">
    <source>
        <dbReference type="Proteomes" id="UP000630097"/>
    </source>
</evidence>
<dbReference type="Proteomes" id="UP000630097">
    <property type="component" value="Unassembled WGS sequence"/>
</dbReference>
<sequence length="477" mass="47459">MRLLRTVPAALILLTGLIIPGTAFAKDGCSSAGAADFNGDGLDDAVVADPFADVQGKEGAGVVHVLLGGGRSGVLVLQSPDAASGDGFGWSVRTAHVDGDRCLDVVVGAPYSDGEGSKDAGMAYVFHGTQSGLPKVTRLLPERQPNAHFGWSLAAAESPTGGALVAVGEPHADSDGVSDSGAVHLFEVGDTAKASAIITQESEGVPGNGEIGDMYGWALALGHIGGRPGDLDLAVGVPFENDDGSGKQVASGRADAGAVGVVFDVQTARGRYSGTALGLQGDQRSNGRFGYALDYAEWRGDGFLAASAPRAAGGSGIVELFVRKGAGEVSPLETVQAESGDLGGWSLAFWNPKDSLSLAIGSRMTSVRDPGTSGVLRPLLSSGSVPLANAGAYVHVGAFMHDGTSVSDIGGRSAFEPGAGLLVGLPDAGPAGSVAVLGADASVSGGPGQINEDAPAYRGPGRIDGGASADFGAAVAG</sequence>
<dbReference type="InterPro" id="IPR013517">
    <property type="entry name" value="FG-GAP"/>
</dbReference>
<feature type="signal peptide" evidence="4">
    <location>
        <begin position="1"/>
        <end position="25"/>
    </location>
</feature>
<evidence type="ECO:0000256" key="3">
    <source>
        <dbReference type="ARBA" id="ARBA00023180"/>
    </source>
</evidence>
<keyword evidence="1 4" id="KW-0732">Signal</keyword>
<dbReference type="PANTHER" id="PTHR36220:SF1">
    <property type="entry name" value="GAMMA TUBULIN COMPLEX COMPONENT C-TERMINAL DOMAIN-CONTAINING PROTEIN"/>
    <property type="match status" value="1"/>
</dbReference>
<dbReference type="Pfam" id="PF01839">
    <property type="entry name" value="FG-GAP"/>
    <property type="match status" value="1"/>
</dbReference>
<accession>A0A8J3M5X1</accession>
<dbReference type="PROSITE" id="PS51470">
    <property type="entry name" value="FG_GAP"/>
    <property type="match status" value="1"/>
</dbReference>
<dbReference type="PANTHER" id="PTHR36220">
    <property type="entry name" value="UNNAMED PRODUCT"/>
    <property type="match status" value="1"/>
</dbReference>
<dbReference type="EMBL" id="BONV01000011">
    <property type="protein sequence ID" value="GIG79900.1"/>
    <property type="molecule type" value="Genomic_DNA"/>
</dbReference>
<evidence type="ECO:0000313" key="5">
    <source>
        <dbReference type="EMBL" id="GIG79900.1"/>
    </source>
</evidence>
<evidence type="ECO:0008006" key="7">
    <source>
        <dbReference type="Google" id="ProtNLM"/>
    </source>
</evidence>
<evidence type="ECO:0000256" key="4">
    <source>
        <dbReference type="SAM" id="SignalP"/>
    </source>
</evidence>
<comment type="caution">
    <text evidence="5">The sequence shown here is derived from an EMBL/GenBank/DDBJ whole genome shotgun (WGS) entry which is preliminary data.</text>
</comment>
<dbReference type="SUPFAM" id="SSF69318">
    <property type="entry name" value="Integrin alpha N-terminal domain"/>
    <property type="match status" value="2"/>
</dbReference>
<dbReference type="InterPro" id="IPR013519">
    <property type="entry name" value="Int_alpha_beta-p"/>
</dbReference>
<gene>
    <name evidence="5" type="ORF">Pka01_30270</name>
</gene>
<feature type="chain" id="PRO_5035253667" description="FG-GAP repeat protein" evidence="4">
    <location>
        <begin position="26"/>
        <end position="477"/>
    </location>
</feature>
<reference evidence="5 6" key="1">
    <citation type="submission" date="2021-01" db="EMBL/GenBank/DDBJ databases">
        <title>Whole genome shotgun sequence of Planotetraspora kaengkrachanensis NBRC 104272.</title>
        <authorList>
            <person name="Komaki H."/>
            <person name="Tamura T."/>
        </authorList>
    </citation>
    <scope>NUCLEOTIDE SEQUENCE [LARGE SCALE GENOMIC DNA]</scope>
    <source>
        <strain evidence="5 6">NBRC 104272</strain>
    </source>
</reference>
<dbReference type="AlphaFoldDB" id="A0A8J3M5X1"/>
<name>A0A8J3M5X1_9ACTN</name>
<proteinExistence type="predicted"/>
<keyword evidence="3" id="KW-0325">Glycoprotein</keyword>
<organism evidence="5 6">
    <name type="scientific">Planotetraspora kaengkrachanensis</name>
    <dbReference type="NCBI Taxonomy" id="575193"/>
    <lineage>
        <taxon>Bacteria</taxon>
        <taxon>Bacillati</taxon>
        <taxon>Actinomycetota</taxon>
        <taxon>Actinomycetes</taxon>
        <taxon>Streptosporangiales</taxon>
        <taxon>Streptosporangiaceae</taxon>
        <taxon>Planotetraspora</taxon>
    </lineage>
</organism>
<keyword evidence="6" id="KW-1185">Reference proteome</keyword>
<dbReference type="RefSeq" id="WP_203883342.1">
    <property type="nucleotide sequence ID" value="NZ_BAABHH010000005.1"/>
</dbReference>